<evidence type="ECO:0000313" key="3">
    <source>
        <dbReference type="Proteomes" id="UP001175000"/>
    </source>
</evidence>
<proteinExistence type="predicted"/>
<comment type="caution">
    <text evidence="2">The sequence shown here is derived from an EMBL/GenBank/DDBJ whole genome shotgun (WGS) entry which is preliminary data.</text>
</comment>
<feature type="non-terminal residue" evidence="2">
    <location>
        <position position="1"/>
    </location>
</feature>
<evidence type="ECO:0000313" key="2">
    <source>
        <dbReference type="EMBL" id="KAK0627709.1"/>
    </source>
</evidence>
<protein>
    <submittedName>
        <fullName evidence="2">Heterokaryon incompatibility protein-domain-containing protein</fullName>
    </submittedName>
</protein>
<name>A0AA40C7Q7_9PEZI</name>
<organism evidence="2 3">
    <name type="scientific">Immersiella caudata</name>
    <dbReference type="NCBI Taxonomy" id="314043"/>
    <lineage>
        <taxon>Eukaryota</taxon>
        <taxon>Fungi</taxon>
        <taxon>Dikarya</taxon>
        <taxon>Ascomycota</taxon>
        <taxon>Pezizomycotina</taxon>
        <taxon>Sordariomycetes</taxon>
        <taxon>Sordariomycetidae</taxon>
        <taxon>Sordariales</taxon>
        <taxon>Lasiosphaeriaceae</taxon>
        <taxon>Immersiella</taxon>
    </lineage>
</organism>
<dbReference type="Pfam" id="PF06985">
    <property type="entry name" value="HET"/>
    <property type="match status" value="1"/>
</dbReference>
<evidence type="ECO:0000259" key="1">
    <source>
        <dbReference type="Pfam" id="PF06985"/>
    </source>
</evidence>
<feature type="domain" description="Heterokaryon incompatibility" evidence="1">
    <location>
        <begin position="2"/>
        <end position="95"/>
    </location>
</feature>
<dbReference type="InterPro" id="IPR010730">
    <property type="entry name" value="HET"/>
</dbReference>
<keyword evidence="3" id="KW-1185">Reference proteome</keyword>
<gene>
    <name evidence="2" type="ORF">B0T14DRAFT_391467</name>
</gene>
<dbReference type="AlphaFoldDB" id="A0AA40C7Q7"/>
<dbReference type="EMBL" id="JAULSU010000002">
    <property type="protein sequence ID" value="KAK0627709.1"/>
    <property type="molecule type" value="Genomic_DNA"/>
</dbReference>
<sequence>RYICLSHCWGSKQPLQTTASNIKDYQRNIPWDVVPVVYREAIEICWKLGVEYIWIDSLCIIQDSKEDWVQESQKMCDIYANSYQEFIFMRRKTSHWDTDNELNQLATEWPLKTRAWAFQEHMLSPRLVQFTHTDIIWQCLRGTTCDCSGANSLGETALTYETDKLPALSGLAHKFAQKRPGAAYLAGAWKDD</sequence>
<accession>A0AA40C7Q7</accession>
<feature type="non-terminal residue" evidence="2">
    <location>
        <position position="192"/>
    </location>
</feature>
<dbReference type="PANTHER" id="PTHR33112:SF16">
    <property type="entry name" value="HETEROKARYON INCOMPATIBILITY DOMAIN-CONTAINING PROTEIN"/>
    <property type="match status" value="1"/>
</dbReference>
<dbReference type="PANTHER" id="PTHR33112">
    <property type="entry name" value="DOMAIN PROTEIN, PUTATIVE-RELATED"/>
    <property type="match status" value="1"/>
</dbReference>
<dbReference type="Proteomes" id="UP001175000">
    <property type="component" value="Unassembled WGS sequence"/>
</dbReference>
<reference evidence="2" key="1">
    <citation type="submission" date="2023-06" db="EMBL/GenBank/DDBJ databases">
        <title>Genome-scale phylogeny and comparative genomics of the fungal order Sordariales.</title>
        <authorList>
            <consortium name="Lawrence Berkeley National Laboratory"/>
            <person name="Hensen N."/>
            <person name="Bonometti L."/>
            <person name="Westerberg I."/>
            <person name="Brannstrom I.O."/>
            <person name="Guillou S."/>
            <person name="Cros-Aarteil S."/>
            <person name="Calhoun S."/>
            <person name="Haridas S."/>
            <person name="Kuo A."/>
            <person name="Mondo S."/>
            <person name="Pangilinan J."/>
            <person name="Riley R."/>
            <person name="Labutti K."/>
            <person name="Andreopoulos B."/>
            <person name="Lipzen A."/>
            <person name="Chen C."/>
            <person name="Yanf M."/>
            <person name="Daum C."/>
            <person name="Ng V."/>
            <person name="Clum A."/>
            <person name="Steindorff A."/>
            <person name="Ohm R."/>
            <person name="Martin F."/>
            <person name="Silar P."/>
            <person name="Natvig D."/>
            <person name="Lalanne C."/>
            <person name="Gautier V."/>
            <person name="Ament-Velasquez S.L."/>
            <person name="Kruys A."/>
            <person name="Hutchinson M.I."/>
            <person name="Powell A.J."/>
            <person name="Barry K."/>
            <person name="Miller A.N."/>
            <person name="Grigoriev I.V."/>
            <person name="Debuchy R."/>
            <person name="Gladieux P."/>
            <person name="Thoren M.H."/>
            <person name="Johannesson H."/>
        </authorList>
    </citation>
    <scope>NUCLEOTIDE SEQUENCE</scope>
    <source>
        <strain evidence="2">CBS 606.72</strain>
    </source>
</reference>